<dbReference type="InterPro" id="IPR022853">
    <property type="entry name" value="FloA"/>
</dbReference>
<keyword evidence="2 5" id="KW-0812">Transmembrane</keyword>
<keyword evidence="7" id="KW-1185">Reference proteome</keyword>
<dbReference type="EMBL" id="JAMXLR010000061">
    <property type="protein sequence ID" value="MCO6045700.1"/>
    <property type="molecule type" value="Genomic_DNA"/>
</dbReference>
<dbReference type="RefSeq" id="WP_252853813.1">
    <property type="nucleotide sequence ID" value="NZ_JAMXLR010000061.1"/>
</dbReference>
<dbReference type="Pfam" id="PF12127">
    <property type="entry name" value="FloA"/>
    <property type="match status" value="1"/>
</dbReference>
<comment type="caution">
    <text evidence="6">The sequence shown here is derived from an EMBL/GenBank/DDBJ whole genome shotgun (WGS) entry which is preliminary data.</text>
</comment>
<dbReference type="AlphaFoldDB" id="A0A9X2JH56"/>
<keyword evidence="1" id="KW-1003">Cell membrane</keyword>
<evidence type="ECO:0000313" key="7">
    <source>
        <dbReference type="Proteomes" id="UP001155241"/>
    </source>
</evidence>
<evidence type="ECO:0000256" key="4">
    <source>
        <dbReference type="ARBA" id="ARBA00023136"/>
    </source>
</evidence>
<feature type="transmembrane region" description="Helical" evidence="5">
    <location>
        <begin position="15"/>
        <end position="39"/>
    </location>
</feature>
<gene>
    <name evidence="6" type="ORF">NG895_17520</name>
</gene>
<evidence type="ECO:0000256" key="5">
    <source>
        <dbReference type="SAM" id="Phobius"/>
    </source>
</evidence>
<evidence type="ECO:0000256" key="1">
    <source>
        <dbReference type="ARBA" id="ARBA00022475"/>
    </source>
</evidence>
<keyword evidence="3 5" id="KW-1133">Transmembrane helix</keyword>
<accession>A0A9X2JH56</accession>
<sequence length="138" mass="15332">MPIHALTLAADQQTIFALVVLIVLVLLFLVLSIIVIGLLRPWMLATMAGCQLSAARLMGMRLRRVNVAEVVQCGVMCHQAGYPVGWDELERAALQGVDLEKVTLAYIKSQREELGYTFGNLVDADRDHRLAEMLQERG</sequence>
<organism evidence="6 7">
    <name type="scientific">Aeoliella straminimaris</name>
    <dbReference type="NCBI Taxonomy" id="2954799"/>
    <lineage>
        <taxon>Bacteria</taxon>
        <taxon>Pseudomonadati</taxon>
        <taxon>Planctomycetota</taxon>
        <taxon>Planctomycetia</taxon>
        <taxon>Pirellulales</taxon>
        <taxon>Lacipirellulaceae</taxon>
        <taxon>Aeoliella</taxon>
    </lineage>
</organism>
<evidence type="ECO:0000313" key="6">
    <source>
        <dbReference type="EMBL" id="MCO6045700.1"/>
    </source>
</evidence>
<dbReference type="Proteomes" id="UP001155241">
    <property type="component" value="Unassembled WGS sequence"/>
</dbReference>
<evidence type="ECO:0000256" key="2">
    <source>
        <dbReference type="ARBA" id="ARBA00022692"/>
    </source>
</evidence>
<reference evidence="6" key="1">
    <citation type="submission" date="2022-06" db="EMBL/GenBank/DDBJ databases">
        <title>Aeoliella straminimaris, a novel planctomycete from sediments.</title>
        <authorList>
            <person name="Vitorino I.R."/>
            <person name="Lage O.M."/>
        </authorList>
    </citation>
    <scope>NUCLEOTIDE SEQUENCE</scope>
    <source>
        <strain evidence="6">ICT_H6.2</strain>
    </source>
</reference>
<keyword evidence="4 5" id="KW-0472">Membrane</keyword>
<proteinExistence type="predicted"/>
<evidence type="ECO:0000256" key="3">
    <source>
        <dbReference type="ARBA" id="ARBA00022989"/>
    </source>
</evidence>
<protein>
    <submittedName>
        <fullName evidence="6">Flotillin-like FloA family protein</fullName>
    </submittedName>
</protein>
<name>A0A9X2JH56_9BACT</name>